<name>A0A5J6Q108_9NEIS</name>
<evidence type="ECO:0000313" key="3">
    <source>
        <dbReference type="Proteomes" id="UP000325713"/>
    </source>
</evidence>
<dbReference type="EMBL" id="CP031700">
    <property type="protein sequence ID" value="QEY26872.1"/>
    <property type="molecule type" value="Genomic_DNA"/>
</dbReference>
<protein>
    <submittedName>
        <fullName evidence="2">Alpha/beta fold hydrolase</fullName>
    </submittedName>
</protein>
<dbReference type="Pfam" id="PF00561">
    <property type="entry name" value="Abhydrolase_1"/>
    <property type="match status" value="1"/>
</dbReference>
<gene>
    <name evidence="2" type="ORF">D0T92_10260</name>
</gene>
<dbReference type="InterPro" id="IPR000073">
    <property type="entry name" value="AB_hydrolase_1"/>
</dbReference>
<dbReference type="RefSeq" id="WP_151052557.1">
    <property type="nucleotide sequence ID" value="NZ_CP031700.1"/>
</dbReference>
<sequence length="212" mass="23030">MTSHVLLVHGLYTGVWIMRSLGRKLEQQGFKVHYFGYRTTRQPLVQHAAVLADEVMRLYGQNIENLHFVGHSLGGLLLRHLAAARPDLVRGGIVTVGTPHQGSSVAHRIYRSAYLSRLLGETYHHGLDGNIPALPQSIALGSLAGNHAAGLGKVIGIKGENDGTVGVEETYCEGMQDHIVLPVTHTGMLFSTEVVAQVAAFLRNGHFIRSKS</sequence>
<dbReference type="GO" id="GO:0016787">
    <property type="term" value="F:hydrolase activity"/>
    <property type="evidence" value="ECO:0007669"/>
    <property type="project" value="UniProtKB-KW"/>
</dbReference>
<evidence type="ECO:0000313" key="2">
    <source>
        <dbReference type="EMBL" id="QEY26872.1"/>
    </source>
</evidence>
<accession>A0A5J6Q108</accession>
<keyword evidence="2" id="KW-0378">Hydrolase</keyword>
<keyword evidence="3" id="KW-1185">Reference proteome</keyword>
<reference evidence="2 3" key="1">
    <citation type="submission" date="2018-08" db="EMBL/GenBank/DDBJ databases">
        <title>Neisseria zalophi ATCC BAA-2455 complete genome.</title>
        <authorList>
            <person name="Veseli I.A."/>
            <person name="Buttler R."/>
            <person name="Mascarenhas dos Santos A.C."/>
            <person name="Pombert J.-F."/>
        </authorList>
    </citation>
    <scope>NUCLEOTIDE SEQUENCE [LARGE SCALE GENOMIC DNA]</scope>
    <source>
        <strain evidence="2 3">ATCC BAA-2455</strain>
    </source>
</reference>
<dbReference type="PANTHER" id="PTHR37946">
    <property type="entry name" value="SLL1969 PROTEIN"/>
    <property type="match status" value="1"/>
</dbReference>
<evidence type="ECO:0000259" key="1">
    <source>
        <dbReference type="Pfam" id="PF00561"/>
    </source>
</evidence>
<dbReference type="PANTHER" id="PTHR37946:SF1">
    <property type="entry name" value="SLL1969 PROTEIN"/>
    <property type="match status" value="1"/>
</dbReference>
<organism evidence="2 3">
    <name type="scientific">Neisseria zalophi</name>
    <dbReference type="NCBI Taxonomy" id="640030"/>
    <lineage>
        <taxon>Bacteria</taxon>
        <taxon>Pseudomonadati</taxon>
        <taxon>Pseudomonadota</taxon>
        <taxon>Betaproteobacteria</taxon>
        <taxon>Neisseriales</taxon>
        <taxon>Neisseriaceae</taxon>
        <taxon>Neisseria</taxon>
    </lineage>
</organism>
<feature type="domain" description="AB hydrolase-1" evidence="1">
    <location>
        <begin position="4"/>
        <end position="102"/>
    </location>
</feature>
<dbReference type="Proteomes" id="UP000325713">
    <property type="component" value="Chromosome"/>
</dbReference>
<dbReference type="KEGG" id="nzl:D0T92_10260"/>
<dbReference type="OrthoDB" id="489469at2"/>
<dbReference type="Gene3D" id="3.40.50.1820">
    <property type="entry name" value="alpha/beta hydrolase"/>
    <property type="match status" value="1"/>
</dbReference>
<dbReference type="InterPro" id="IPR029058">
    <property type="entry name" value="AB_hydrolase_fold"/>
</dbReference>
<proteinExistence type="predicted"/>
<dbReference type="AlphaFoldDB" id="A0A5J6Q108"/>
<dbReference type="SUPFAM" id="SSF53474">
    <property type="entry name" value="alpha/beta-Hydrolases"/>
    <property type="match status" value="1"/>
</dbReference>